<dbReference type="Proteomes" id="UP000009286">
    <property type="component" value="Chromosome"/>
</dbReference>
<keyword evidence="2" id="KW-1185">Reference proteome</keyword>
<reference evidence="1 2" key="1">
    <citation type="journal article" date="2011" name="BMC Genomics">
        <title>Genomic insights into an obligate epibiotic bacterial predator: Micavibrio aeruginosavorus ARL-13.</title>
        <authorList>
            <person name="Wang Z."/>
            <person name="Kadouri D."/>
            <person name="Wu M."/>
        </authorList>
    </citation>
    <scope>NUCLEOTIDE SEQUENCE [LARGE SCALE GENOMIC DNA]</scope>
    <source>
        <strain evidence="1 2">ARL-13</strain>
    </source>
</reference>
<gene>
    <name evidence="1" type="ordered locus">MICA_350</name>
</gene>
<dbReference type="KEGG" id="mai:MICA_350"/>
<evidence type="ECO:0000313" key="2">
    <source>
        <dbReference type="Proteomes" id="UP000009286"/>
    </source>
</evidence>
<name>G2KR43_MICAA</name>
<dbReference type="HOGENOM" id="CLU_1862868_0_0_5"/>
<accession>G2KR43</accession>
<dbReference type="EMBL" id="CP002382">
    <property type="protein sequence ID" value="AEP08695.1"/>
    <property type="molecule type" value="Genomic_DNA"/>
</dbReference>
<dbReference type="AlphaFoldDB" id="G2KR43"/>
<dbReference type="STRING" id="856793.MICA_350"/>
<protein>
    <submittedName>
        <fullName evidence="1">Uncharacterized protein</fullName>
    </submittedName>
</protein>
<evidence type="ECO:0000313" key="1">
    <source>
        <dbReference type="EMBL" id="AEP08695.1"/>
    </source>
</evidence>
<organism evidence="1 2">
    <name type="scientific">Micavibrio aeruginosavorus (strain ARL-13)</name>
    <dbReference type="NCBI Taxonomy" id="856793"/>
    <lineage>
        <taxon>Bacteria</taxon>
        <taxon>Pseudomonadati</taxon>
        <taxon>Bdellovibrionota</taxon>
        <taxon>Bdellovibrionia</taxon>
        <taxon>Bdellovibrionales</taxon>
        <taxon>Pseudobdellovibrionaceae</taxon>
        <taxon>Micavibrio</taxon>
    </lineage>
</organism>
<sequence>MRGAFIPEKSAPLRPAGCYNGPMTLTLINNPAFETLEKAGFTRFQFQRLDALFLRAAQTKVLNARFVDCDFEEGVMTFSYAKTNAHAPMFTFVIRQVGPRQVMYELHQEGKGRAFKSGLFDRVYEKLESAIDAILPPPL</sequence>
<proteinExistence type="predicted"/>